<dbReference type="PROSITE" id="PS00061">
    <property type="entry name" value="ADH_SHORT"/>
    <property type="match status" value="1"/>
</dbReference>
<evidence type="ECO:0000256" key="1">
    <source>
        <dbReference type="ARBA" id="ARBA00006484"/>
    </source>
</evidence>
<keyword evidence="3" id="KW-0560">Oxidoreductase</keyword>
<evidence type="ECO:0008006" key="6">
    <source>
        <dbReference type="Google" id="ProtNLM"/>
    </source>
</evidence>
<dbReference type="GO" id="GO:0016616">
    <property type="term" value="F:oxidoreductase activity, acting on the CH-OH group of donors, NAD or NADP as acceptor"/>
    <property type="evidence" value="ECO:0007669"/>
    <property type="project" value="UniProtKB-ARBA"/>
</dbReference>
<dbReference type="InterPro" id="IPR036291">
    <property type="entry name" value="NAD(P)-bd_dom_sf"/>
</dbReference>
<dbReference type="Pfam" id="PF00106">
    <property type="entry name" value="adh_short"/>
    <property type="match status" value="1"/>
</dbReference>
<evidence type="ECO:0000256" key="2">
    <source>
        <dbReference type="ARBA" id="ARBA00022857"/>
    </source>
</evidence>
<dbReference type="RefSeq" id="XP_024665316.1">
    <property type="nucleotide sequence ID" value="XM_024809548.1"/>
</dbReference>
<dbReference type="Gene3D" id="3.40.50.720">
    <property type="entry name" value="NAD(P)-binding Rossmann-like Domain"/>
    <property type="match status" value="1"/>
</dbReference>
<proteinExistence type="inferred from homology"/>
<dbReference type="OrthoDB" id="153074at2759"/>
<sequence length="240" mass="26034">MYLVTGTSSGIGLEIAKYLVSQGAMVVGVSRRQSPLEHERFRSLSGDVSDPKLRNQIVSALGGQLDGVVFNAGVLEAVTTLAAADADAWRQVFDINLFSIVGMLPDLIPLLRKSHGRAIFVSSGASTSAYQAWGAYGASKAALNHLSMTLAKEEPDIISVAVAPGVVGTEMQKRIRETYAASDHMKKEEAEKFHSLHQNKQLVNPEDSGRLYGNLVMKASADLSGKYLRYYSDELLKPYN</sequence>
<evidence type="ECO:0000313" key="4">
    <source>
        <dbReference type="EMBL" id="PRT55371.1"/>
    </source>
</evidence>
<dbReference type="Proteomes" id="UP000238350">
    <property type="component" value="Unassembled WGS sequence"/>
</dbReference>
<keyword evidence="5" id="KW-1185">Reference proteome</keyword>
<dbReference type="InterPro" id="IPR002347">
    <property type="entry name" value="SDR_fam"/>
</dbReference>
<dbReference type="PRINTS" id="PR00081">
    <property type="entry name" value="GDHRDH"/>
</dbReference>
<evidence type="ECO:0000256" key="3">
    <source>
        <dbReference type="ARBA" id="ARBA00023002"/>
    </source>
</evidence>
<dbReference type="InterPro" id="IPR020904">
    <property type="entry name" value="Sc_DH/Rdtase_CS"/>
</dbReference>
<dbReference type="PANTHER" id="PTHR43008:SF8">
    <property type="entry name" value="BENZIL REDUCTASE ((S)-BENZOIN FORMING) IRC24"/>
    <property type="match status" value="1"/>
</dbReference>
<dbReference type="PANTHER" id="PTHR43008">
    <property type="entry name" value="BENZIL REDUCTASE"/>
    <property type="match status" value="1"/>
</dbReference>
<protein>
    <recommendedName>
        <fullName evidence="6">Oxidoreductase C30D10.05c</fullName>
    </recommendedName>
</protein>
<organism evidence="4 5">
    <name type="scientific">Wickerhamiella sorbophila</name>
    <dbReference type="NCBI Taxonomy" id="45607"/>
    <lineage>
        <taxon>Eukaryota</taxon>
        <taxon>Fungi</taxon>
        <taxon>Dikarya</taxon>
        <taxon>Ascomycota</taxon>
        <taxon>Saccharomycotina</taxon>
        <taxon>Dipodascomycetes</taxon>
        <taxon>Dipodascales</taxon>
        <taxon>Trichomonascaceae</taxon>
        <taxon>Wickerhamiella</taxon>
    </lineage>
</organism>
<dbReference type="GO" id="GO:0050664">
    <property type="term" value="F:oxidoreductase activity, acting on NAD(P)H, oxygen as acceptor"/>
    <property type="evidence" value="ECO:0007669"/>
    <property type="project" value="TreeGrafter"/>
</dbReference>
<gene>
    <name evidence="4" type="ORF">B9G98_02991</name>
</gene>
<accession>A0A2T0FK54</accession>
<keyword evidence="2" id="KW-0521">NADP</keyword>
<name>A0A2T0FK54_9ASCO</name>
<dbReference type="GeneID" id="36516739"/>
<dbReference type="EMBL" id="NDIQ01000021">
    <property type="protein sequence ID" value="PRT55371.1"/>
    <property type="molecule type" value="Genomic_DNA"/>
</dbReference>
<dbReference type="SUPFAM" id="SSF51735">
    <property type="entry name" value="NAD(P)-binding Rossmann-fold domains"/>
    <property type="match status" value="1"/>
</dbReference>
<reference evidence="4 5" key="1">
    <citation type="submission" date="2017-04" db="EMBL/GenBank/DDBJ databases">
        <title>Genome sequencing of [Candida] sorbophila.</title>
        <authorList>
            <person name="Ahn J.O."/>
        </authorList>
    </citation>
    <scope>NUCLEOTIDE SEQUENCE [LARGE SCALE GENOMIC DNA]</scope>
    <source>
        <strain evidence="4 5">DS02</strain>
    </source>
</reference>
<comment type="caution">
    <text evidence="4">The sequence shown here is derived from an EMBL/GenBank/DDBJ whole genome shotgun (WGS) entry which is preliminary data.</text>
</comment>
<dbReference type="STRING" id="45607.A0A2T0FK54"/>
<evidence type="ECO:0000313" key="5">
    <source>
        <dbReference type="Proteomes" id="UP000238350"/>
    </source>
</evidence>
<comment type="similarity">
    <text evidence="1">Belongs to the short-chain dehydrogenases/reductases (SDR) family.</text>
</comment>
<dbReference type="AlphaFoldDB" id="A0A2T0FK54"/>